<comment type="caution">
    <text evidence="1">The sequence shown here is derived from an EMBL/GenBank/DDBJ whole genome shotgun (WGS) entry which is preliminary data.</text>
</comment>
<dbReference type="Proteomes" id="UP001153332">
    <property type="component" value="Unassembled WGS sequence"/>
</dbReference>
<keyword evidence="2" id="KW-1185">Reference proteome</keyword>
<gene>
    <name evidence="1" type="ORF">O1611_g1663</name>
</gene>
<evidence type="ECO:0000313" key="1">
    <source>
        <dbReference type="EMBL" id="KAJ8131956.1"/>
    </source>
</evidence>
<sequence>MAAEFERLVESGISTELEKDDFSNAAIADVEGLKTRLSHWVYKTGAQRQDGMSLDDRLADYVGVRQMAAELLEMVERNIKLLESTGRDLQLKGQERKNSFKSIVDALGRLEELAKQMQNPLTRRSFREGLICDFLTEEGVAFGDTALSYVNWQFPKARKSLTKHLADSITGQRRLMLKKTLDRRELARRHTHGTLKGGYPNSIEVTRYPELAPDLLAERVSHIKSTSTIHDDGILQREKSLPSRYPTLLKDFQESPRSPSYVLCPYCGRELRAGELRGGKATEFWEHHIDEHLRPYICLFDTCPWRSFKHQSTWARHMKVVHRADWPRQFDNKSDWESHMRDLGSHPKAKQPPTDPQLKALEGQARKATPRDEHVCPVCEEIPENIRSLGNEVNPDDMAKMLEDHIAWHTKGLCFTLLLPILEEGLEVERGLLDVLCEDRAISSPFDTQLGVDSDSWEGYWTLQDAAFRGDLAAVESRLRAGADVNVYAASCGGRTALQAAAQNGHLDLVERLLTAGADVNAKPAEPFGFTALGAAIIYGRSNIVERLLAAGADVGADAGSRGLTALQLAANNRNLDAVRILLTAGADVNVQGTGSWPSALEMATEKGFFEISELLTAKYEDTNELV</sequence>
<dbReference type="EMBL" id="JAPUUL010000200">
    <property type="protein sequence ID" value="KAJ8131956.1"/>
    <property type="molecule type" value="Genomic_DNA"/>
</dbReference>
<protein>
    <submittedName>
        <fullName evidence="1">Uncharacterized protein</fullName>
    </submittedName>
</protein>
<reference evidence="1" key="1">
    <citation type="submission" date="2022-12" db="EMBL/GenBank/DDBJ databases">
        <title>Genome Sequence of Lasiodiplodia mahajangana.</title>
        <authorList>
            <person name="Buettner E."/>
        </authorList>
    </citation>
    <scope>NUCLEOTIDE SEQUENCE</scope>
    <source>
        <strain evidence="1">VT137</strain>
    </source>
</reference>
<evidence type="ECO:0000313" key="2">
    <source>
        <dbReference type="Proteomes" id="UP001153332"/>
    </source>
</evidence>
<accession>A0ACC2JX16</accession>
<organism evidence="1 2">
    <name type="scientific">Lasiodiplodia mahajangana</name>
    <dbReference type="NCBI Taxonomy" id="1108764"/>
    <lineage>
        <taxon>Eukaryota</taxon>
        <taxon>Fungi</taxon>
        <taxon>Dikarya</taxon>
        <taxon>Ascomycota</taxon>
        <taxon>Pezizomycotina</taxon>
        <taxon>Dothideomycetes</taxon>
        <taxon>Dothideomycetes incertae sedis</taxon>
        <taxon>Botryosphaeriales</taxon>
        <taxon>Botryosphaeriaceae</taxon>
        <taxon>Lasiodiplodia</taxon>
    </lineage>
</organism>
<name>A0ACC2JX16_9PEZI</name>
<proteinExistence type="predicted"/>